<organism evidence="1 2">
    <name type="scientific">Trifolium pratense</name>
    <name type="common">Red clover</name>
    <dbReference type="NCBI Taxonomy" id="57577"/>
    <lineage>
        <taxon>Eukaryota</taxon>
        <taxon>Viridiplantae</taxon>
        <taxon>Streptophyta</taxon>
        <taxon>Embryophyta</taxon>
        <taxon>Tracheophyta</taxon>
        <taxon>Spermatophyta</taxon>
        <taxon>Magnoliopsida</taxon>
        <taxon>eudicotyledons</taxon>
        <taxon>Gunneridae</taxon>
        <taxon>Pentapetalae</taxon>
        <taxon>rosids</taxon>
        <taxon>fabids</taxon>
        <taxon>Fabales</taxon>
        <taxon>Fabaceae</taxon>
        <taxon>Papilionoideae</taxon>
        <taxon>50 kb inversion clade</taxon>
        <taxon>NPAAA clade</taxon>
        <taxon>Hologalegina</taxon>
        <taxon>IRL clade</taxon>
        <taxon>Trifolieae</taxon>
        <taxon>Trifolium</taxon>
    </lineage>
</organism>
<reference evidence="1 2" key="2">
    <citation type="journal article" date="2017" name="Front. Plant Sci.">
        <title>Gene Classification and Mining of Molecular Markers Useful in Red Clover (Trifolium pratense) Breeding.</title>
        <authorList>
            <person name="Istvanek J."/>
            <person name="Dluhosova J."/>
            <person name="Dluhos P."/>
            <person name="Patkova L."/>
            <person name="Nedelnik J."/>
            <person name="Repkova J."/>
        </authorList>
    </citation>
    <scope>NUCLEOTIDE SEQUENCE [LARGE SCALE GENOMIC DNA]</scope>
    <source>
        <strain evidence="2">cv. Tatra</strain>
        <tissue evidence="1">Young leaves</tissue>
    </source>
</reference>
<protein>
    <submittedName>
        <fullName evidence="1">Uncharacterized protein</fullName>
    </submittedName>
</protein>
<gene>
    <name evidence="1" type="ORF">L195_g047443</name>
</gene>
<sequence>ITEHGLRVSKLVILFIRSSEANEWLCEHCGSYSTSSDISESEICCSLCGLRFNTKELKFHILLNMEN</sequence>
<name>A0A2K3MKF4_TRIPR</name>
<reference evidence="1 2" key="1">
    <citation type="journal article" date="2014" name="Am. J. Bot.">
        <title>Genome assembly and annotation for red clover (Trifolium pratense; Fabaceae).</title>
        <authorList>
            <person name="Istvanek J."/>
            <person name="Jaros M."/>
            <person name="Krenek A."/>
            <person name="Repkova J."/>
        </authorList>
    </citation>
    <scope>NUCLEOTIDE SEQUENCE [LARGE SCALE GENOMIC DNA]</scope>
    <source>
        <strain evidence="2">cv. Tatra</strain>
        <tissue evidence="1">Young leaves</tissue>
    </source>
</reference>
<comment type="caution">
    <text evidence="1">The sequence shown here is derived from an EMBL/GenBank/DDBJ whole genome shotgun (WGS) entry which is preliminary data.</text>
</comment>
<dbReference type="Proteomes" id="UP000236291">
    <property type="component" value="Unassembled WGS sequence"/>
</dbReference>
<evidence type="ECO:0000313" key="1">
    <source>
        <dbReference type="EMBL" id="PNX91313.1"/>
    </source>
</evidence>
<proteinExistence type="predicted"/>
<accession>A0A2K3MKF4</accession>
<dbReference type="EMBL" id="ASHM01065792">
    <property type="protein sequence ID" value="PNX91313.1"/>
    <property type="molecule type" value="Genomic_DNA"/>
</dbReference>
<feature type="non-terminal residue" evidence="1">
    <location>
        <position position="1"/>
    </location>
</feature>
<dbReference type="AlphaFoldDB" id="A0A2K3MKF4"/>
<evidence type="ECO:0000313" key="2">
    <source>
        <dbReference type="Proteomes" id="UP000236291"/>
    </source>
</evidence>